<dbReference type="InterPro" id="IPR003591">
    <property type="entry name" value="Leu-rich_rpt_typical-subtyp"/>
</dbReference>
<dbReference type="Pfam" id="PF13855">
    <property type="entry name" value="LRR_8"/>
    <property type="match status" value="1"/>
</dbReference>
<dbReference type="Pfam" id="PF00560">
    <property type="entry name" value="LRR_1"/>
    <property type="match status" value="1"/>
</dbReference>
<evidence type="ECO:0000256" key="1">
    <source>
        <dbReference type="ARBA" id="ARBA00022614"/>
    </source>
</evidence>
<dbReference type="PANTHER" id="PTHR24369:SF210">
    <property type="entry name" value="CHAOPTIN-RELATED"/>
    <property type="match status" value="1"/>
</dbReference>
<dbReference type="InterPro" id="IPR032675">
    <property type="entry name" value="LRR_dom_sf"/>
</dbReference>
<reference evidence="5" key="1">
    <citation type="submission" date="2011-08" db="EMBL/GenBank/DDBJ databases">
        <authorList>
            <person name="Rombauts S."/>
        </authorList>
    </citation>
    <scope>NUCLEOTIDE SEQUENCE</scope>
    <source>
        <strain evidence="5">London</strain>
    </source>
</reference>
<accession>T1KJG7</accession>
<evidence type="ECO:0000313" key="5">
    <source>
        <dbReference type="Proteomes" id="UP000015104"/>
    </source>
</evidence>
<evidence type="ECO:0000313" key="4">
    <source>
        <dbReference type="EnsemblMetazoa" id="tetur134g00040.1"/>
    </source>
</evidence>
<dbReference type="PROSITE" id="PS51450">
    <property type="entry name" value="LRR"/>
    <property type="match status" value="1"/>
</dbReference>
<dbReference type="SMART" id="SM00369">
    <property type="entry name" value="LRR_TYP"/>
    <property type="match status" value="3"/>
</dbReference>
<name>T1KJG7_TETUR</name>
<evidence type="ECO:0000256" key="2">
    <source>
        <dbReference type="ARBA" id="ARBA00022729"/>
    </source>
</evidence>
<dbReference type="AlphaFoldDB" id="T1KJG7"/>
<protein>
    <recommendedName>
        <fullName evidence="6">LRRNT domain-containing protein</fullName>
    </recommendedName>
</protein>
<keyword evidence="3" id="KW-0677">Repeat</keyword>
<reference evidence="4" key="2">
    <citation type="submission" date="2015-06" db="UniProtKB">
        <authorList>
            <consortium name="EnsemblMetazoa"/>
        </authorList>
    </citation>
    <scope>IDENTIFICATION</scope>
</reference>
<dbReference type="InterPro" id="IPR001611">
    <property type="entry name" value="Leu-rich_rpt"/>
</dbReference>
<dbReference type="Proteomes" id="UP000015104">
    <property type="component" value="Unassembled WGS sequence"/>
</dbReference>
<dbReference type="EnsemblMetazoa" id="tetur134g00040.1">
    <property type="protein sequence ID" value="tetur134g00040.1"/>
    <property type="gene ID" value="tetur134g00040"/>
</dbReference>
<dbReference type="GO" id="GO:0005886">
    <property type="term" value="C:plasma membrane"/>
    <property type="evidence" value="ECO:0007669"/>
    <property type="project" value="TreeGrafter"/>
</dbReference>
<organism evidence="4 5">
    <name type="scientific">Tetranychus urticae</name>
    <name type="common">Two-spotted spider mite</name>
    <dbReference type="NCBI Taxonomy" id="32264"/>
    <lineage>
        <taxon>Eukaryota</taxon>
        <taxon>Metazoa</taxon>
        <taxon>Ecdysozoa</taxon>
        <taxon>Arthropoda</taxon>
        <taxon>Chelicerata</taxon>
        <taxon>Arachnida</taxon>
        <taxon>Acari</taxon>
        <taxon>Acariformes</taxon>
        <taxon>Trombidiformes</taxon>
        <taxon>Prostigmata</taxon>
        <taxon>Eleutherengona</taxon>
        <taxon>Raphignathae</taxon>
        <taxon>Tetranychoidea</taxon>
        <taxon>Tetranychidae</taxon>
        <taxon>Tetranychus</taxon>
    </lineage>
</organism>
<dbReference type="STRING" id="32264.T1KJG7"/>
<keyword evidence="2" id="KW-0732">Signal</keyword>
<keyword evidence="1" id="KW-0433">Leucine-rich repeat</keyword>
<dbReference type="SUPFAM" id="SSF52058">
    <property type="entry name" value="L domain-like"/>
    <property type="match status" value="1"/>
</dbReference>
<dbReference type="EMBL" id="CAEY01000144">
    <property type="status" value="NOT_ANNOTATED_CDS"/>
    <property type="molecule type" value="Genomic_DNA"/>
</dbReference>
<keyword evidence="5" id="KW-1185">Reference proteome</keyword>
<dbReference type="InterPro" id="IPR050541">
    <property type="entry name" value="LRR_TM_domain-containing"/>
</dbReference>
<sequence length="120" mass="13603">MFNLQVPTKSLEKLTFLVSLHLNYNNIQVLHYGAFRGLISLLRLSLYGNKIKTIDPNVFHGIGGNLTRINLGANQLTSIDSSSFFNLTTLKVNMETSRKCWEIKMNIKWLASLSICKVKT</sequence>
<dbReference type="Gene3D" id="3.80.10.10">
    <property type="entry name" value="Ribonuclease Inhibitor"/>
    <property type="match status" value="1"/>
</dbReference>
<dbReference type="PANTHER" id="PTHR24369">
    <property type="entry name" value="ANTIGEN BSP, PUTATIVE-RELATED"/>
    <property type="match status" value="1"/>
</dbReference>
<proteinExistence type="predicted"/>
<dbReference type="eggNOG" id="KOG0619">
    <property type="taxonomic scope" value="Eukaryota"/>
</dbReference>
<evidence type="ECO:0000256" key="3">
    <source>
        <dbReference type="ARBA" id="ARBA00022737"/>
    </source>
</evidence>
<evidence type="ECO:0008006" key="6">
    <source>
        <dbReference type="Google" id="ProtNLM"/>
    </source>
</evidence>
<dbReference type="HOGENOM" id="CLU_166364_0_0_1"/>